<dbReference type="Gene3D" id="3.40.1280.10">
    <property type="match status" value="1"/>
</dbReference>
<evidence type="ECO:0000259" key="3">
    <source>
        <dbReference type="Pfam" id="PF00588"/>
    </source>
</evidence>
<evidence type="ECO:0000256" key="1">
    <source>
        <dbReference type="ARBA" id="ARBA00022603"/>
    </source>
</evidence>
<dbReference type="SUPFAM" id="SSF75217">
    <property type="entry name" value="alpha/beta knot"/>
    <property type="match status" value="1"/>
</dbReference>
<dbReference type="PANTHER" id="PTHR46429">
    <property type="entry name" value="23S RRNA (GUANOSINE-2'-O-)-METHYLTRANSFERASE RLMB"/>
    <property type="match status" value="1"/>
</dbReference>
<dbReference type="CDD" id="cd18095">
    <property type="entry name" value="SpoU-like_rRNA-MTase"/>
    <property type="match status" value="1"/>
</dbReference>
<dbReference type="InterPro" id="IPR029064">
    <property type="entry name" value="Ribosomal_eL30-like_sf"/>
</dbReference>
<dbReference type="InterPro" id="IPR029026">
    <property type="entry name" value="tRNA_m1G_MTases_N"/>
</dbReference>
<organism evidence="4 5">
    <name type="scientific">Labilithrix luteola</name>
    <dbReference type="NCBI Taxonomy" id="1391654"/>
    <lineage>
        <taxon>Bacteria</taxon>
        <taxon>Pseudomonadati</taxon>
        <taxon>Myxococcota</taxon>
        <taxon>Polyangia</taxon>
        <taxon>Polyangiales</taxon>
        <taxon>Labilitrichaceae</taxon>
        <taxon>Labilithrix</taxon>
    </lineage>
</organism>
<keyword evidence="1 4" id="KW-0489">Methyltransferase</keyword>
<dbReference type="InterPro" id="IPR001537">
    <property type="entry name" value="SpoU_MeTrfase"/>
</dbReference>
<dbReference type="GO" id="GO:0008173">
    <property type="term" value="F:RNA methyltransferase activity"/>
    <property type="evidence" value="ECO:0007669"/>
    <property type="project" value="InterPro"/>
</dbReference>
<sequence length="278" mass="29685">MDSLEAAQAEALLRPYIGVRERDLLRGDATGDGVFIAEGEVVVRVLVQRGRFAVRSLLLEARRVEPLRDVIDALPESVPVYVVPQSVMDGIVGFAIHRGILALGSRGVPLTPSELLGGQAEGKPELLVGLVGLANHDNVGSIFRSAAAFGVRGVLLDDTSCDPLYRKAIRVSVGGALVVPFARSESATAMLDAIEAHGWEPIALTPRGEETFGNLGKACSRRVLLMGTEGEGLPDHVLTRARRVRIDMEPTLDSLNVAVATGIAIYEATQGMRAHARR</sequence>
<dbReference type="GO" id="GO:0005829">
    <property type="term" value="C:cytosol"/>
    <property type="evidence" value="ECO:0007669"/>
    <property type="project" value="TreeGrafter"/>
</dbReference>
<dbReference type="STRING" id="1391654.AKJ09_08333"/>
<dbReference type="AlphaFoldDB" id="A0A0K1Q8E1"/>
<dbReference type="Pfam" id="PF00588">
    <property type="entry name" value="SpoU_methylase"/>
    <property type="match status" value="1"/>
</dbReference>
<dbReference type="InterPro" id="IPR004441">
    <property type="entry name" value="rRNA_MeTrfase_TrmH"/>
</dbReference>
<feature type="domain" description="tRNA/rRNA methyltransferase SpoU type" evidence="3">
    <location>
        <begin position="126"/>
        <end position="266"/>
    </location>
</feature>
<dbReference type="GO" id="GO:0032259">
    <property type="term" value="P:methylation"/>
    <property type="evidence" value="ECO:0007669"/>
    <property type="project" value="UniProtKB-KW"/>
</dbReference>
<evidence type="ECO:0000313" key="5">
    <source>
        <dbReference type="Proteomes" id="UP000064967"/>
    </source>
</evidence>
<dbReference type="GO" id="GO:0003723">
    <property type="term" value="F:RNA binding"/>
    <property type="evidence" value="ECO:0007669"/>
    <property type="project" value="InterPro"/>
</dbReference>
<evidence type="ECO:0000256" key="2">
    <source>
        <dbReference type="ARBA" id="ARBA00022679"/>
    </source>
</evidence>
<protein>
    <submittedName>
        <fullName evidence="4">23S ribosomal RNA methyltransferase</fullName>
    </submittedName>
</protein>
<gene>
    <name evidence="4" type="ORF">AKJ09_08333</name>
</gene>
<dbReference type="SUPFAM" id="SSF55315">
    <property type="entry name" value="L30e-like"/>
    <property type="match status" value="1"/>
</dbReference>
<proteinExistence type="predicted"/>
<dbReference type="GO" id="GO:0006396">
    <property type="term" value="P:RNA processing"/>
    <property type="evidence" value="ECO:0007669"/>
    <property type="project" value="InterPro"/>
</dbReference>
<evidence type="ECO:0000313" key="4">
    <source>
        <dbReference type="EMBL" id="AKV01670.1"/>
    </source>
</evidence>
<dbReference type="KEGG" id="llu:AKJ09_08333"/>
<name>A0A0K1Q8E1_9BACT</name>
<keyword evidence="5" id="KW-1185">Reference proteome</keyword>
<dbReference type="Proteomes" id="UP000064967">
    <property type="component" value="Chromosome"/>
</dbReference>
<dbReference type="OrthoDB" id="9808773at2"/>
<keyword evidence="2 4" id="KW-0808">Transferase</keyword>
<reference evidence="4 5" key="1">
    <citation type="submission" date="2015-08" db="EMBL/GenBank/DDBJ databases">
        <authorList>
            <person name="Babu N.S."/>
            <person name="Beckwith C.J."/>
            <person name="Beseler K.G."/>
            <person name="Brison A."/>
            <person name="Carone J.V."/>
            <person name="Caskin T.P."/>
            <person name="Diamond M."/>
            <person name="Durham M.E."/>
            <person name="Foxe J.M."/>
            <person name="Go M."/>
            <person name="Henderson B.A."/>
            <person name="Jones I.B."/>
            <person name="McGettigan J.A."/>
            <person name="Micheletti S.J."/>
            <person name="Nasrallah M.E."/>
            <person name="Ortiz D."/>
            <person name="Piller C.R."/>
            <person name="Privatt S.R."/>
            <person name="Schneider S.L."/>
            <person name="Sharp S."/>
            <person name="Smith T.C."/>
            <person name="Stanton J.D."/>
            <person name="Ullery H.E."/>
            <person name="Wilson R.J."/>
            <person name="Serrano M.G."/>
            <person name="Buck G."/>
            <person name="Lee V."/>
            <person name="Wang Y."/>
            <person name="Carvalho R."/>
            <person name="Voegtly L."/>
            <person name="Shi R."/>
            <person name="Duckworth R."/>
            <person name="Johnson A."/>
            <person name="Loviza R."/>
            <person name="Walstead R."/>
            <person name="Shah Z."/>
            <person name="Kiflezghi M."/>
            <person name="Wade K."/>
            <person name="Ball S.L."/>
            <person name="Bradley K.W."/>
            <person name="Asai D.J."/>
            <person name="Bowman C.A."/>
            <person name="Russell D.A."/>
            <person name="Pope W.H."/>
            <person name="Jacobs-Sera D."/>
            <person name="Hendrix R.W."/>
            <person name="Hatfull G.F."/>
        </authorList>
    </citation>
    <scope>NUCLEOTIDE SEQUENCE [LARGE SCALE GENOMIC DNA]</scope>
    <source>
        <strain evidence="4 5">DSM 27648</strain>
    </source>
</reference>
<accession>A0A0K1Q8E1</accession>
<dbReference type="EMBL" id="CP012333">
    <property type="protein sequence ID" value="AKV01670.1"/>
    <property type="molecule type" value="Genomic_DNA"/>
</dbReference>
<dbReference type="InterPro" id="IPR029028">
    <property type="entry name" value="Alpha/beta_knot_MTases"/>
</dbReference>
<dbReference type="PANTHER" id="PTHR46429:SF1">
    <property type="entry name" value="23S RRNA (GUANOSINE-2'-O-)-METHYLTRANSFERASE RLMB"/>
    <property type="match status" value="1"/>
</dbReference>